<proteinExistence type="predicted"/>
<comment type="caution">
    <text evidence="4">The sequence shown here is derived from an EMBL/GenBank/DDBJ whole genome shotgun (WGS) entry which is preliminary data.</text>
</comment>
<evidence type="ECO:0000256" key="1">
    <source>
        <dbReference type="PROSITE-ProRule" id="PRU00266"/>
    </source>
</evidence>
<evidence type="ECO:0000313" key="5">
    <source>
        <dbReference type="Proteomes" id="UP001166286"/>
    </source>
</evidence>
<dbReference type="GO" id="GO:0003723">
    <property type="term" value="F:RNA binding"/>
    <property type="evidence" value="ECO:0007669"/>
    <property type="project" value="UniProtKB-UniRule"/>
</dbReference>
<name>A0AA39QTU9_9LECA</name>
<dbReference type="EMBL" id="JAFEKC020000019">
    <property type="protein sequence ID" value="KAK0509137.1"/>
    <property type="molecule type" value="Genomic_DNA"/>
</dbReference>
<feature type="compositionally biased region" description="Low complexity" evidence="2">
    <location>
        <begin position="13"/>
        <end position="25"/>
    </location>
</feature>
<feature type="domain" description="DRBM" evidence="3">
    <location>
        <begin position="192"/>
        <end position="262"/>
    </location>
</feature>
<keyword evidence="5" id="KW-1185">Reference proteome</keyword>
<dbReference type="Gene3D" id="3.30.160.20">
    <property type="match status" value="1"/>
</dbReference>
<accession>A0AA39QTU9</accession>
<keyword evidence="1" id="KW-0694">RNA-binding</keyword>
<dbReference type="PROSITE" id="PS50137">
    <property type="entry name" value="DS_RBD"/>
    <property type="match status" value="1"/>
</dbReference>
<evidence type="ECO:0000313" key="4">
    <source>
        <dbReference type="EMBL" id="KAK0509137.1"/>
    </source>
</evidence>
<evidence type="ECO:0000259" key="3">
    <source>
        <dbReference type="PROSITE" id="PS50137"/>
    </source>
</evidence>
<feature type="region of interest" description="Disordered" evidence="2">
    <location>
        <begin position="74"/>
        <end position="95"/>
    </location>
</feature>
<protein>
    <recommendedName>
        <fullName evidence="3">DRBM domain-containing protein</fullName>
    </recommendedName>
</protein>
<organism evidence="4 5">
    <name type="scientific">Cladonia borealis</name>
    <dbReference type="NCBI Taxonomy" id="184061"/>
    <lineage>
        <taxon>Eukaryota</taxon>
        <taxon>Fungi</taxon>
        <taxon>Dikarya</taxon>
        <taxon>Ascomycota</taxon>
        <taxon>Pezizomycotina</taxon>
        <taxon>Lecanoromycetes</taxon>
        <taxon>OSLEUM clade</taxon>
        <taxon>Lecanoromycetidae</taxon>
        <taxon>Lecanorales</taxon>
        <taxon>Lecanorineae</taxon>
        <taxon>Cladoniaceae</taxon>
        <taxon>Cladonia</taxon>
    </lineage>
</organism>
<evidence type="ECO:0000256" key="2">
    <source>
        <dbReference type="SAM" id="MobiDB-lite"/>
    </source>
</evidence>
<dbReference type="Proteomes" id="UP001166286">
    <property type="component" value="Unassembled WGS sequence"/>
</dbReference>
<dbReference type="SUPFAM" id="SSF54768">
    <property type="entry name" value="dsRNA-binding domain-like"/>
    <property type="match status" value="2"/>
</dbReference>
<feature type="compositionally biased region" description="Low complexity" evidence="2">
    <location>
        <begin position="32"/>
        <end position="48"/>
    </location>
</feature>
<sequence>MSDLLASLLVAKSNSSQESFHSSCSQPPPSSGPVATSSSPDANPPASSQRQASAFQDTGFPVYDIDLYLADTEDAASSTPAPNERSSSQHDSSQVIRNQLEPVPLGSKKPRYHVSALNTLCQAKGLTPVFEIDGLVDFGGVVKIGGTTVTSEERWRSKKDAKEGLAEKGLDVVKTMDAKGKQSETSGEAGKNWVGMLLEYHNSIDPSRGPIYEEYVLGSSFSCECIIASRPTQLFGSKTEMFSSKKAARVNAAKQAVEHLISEGELNPDGSTRARKKNMVGAPVGVAVGAAVRMEGKGLKLKVSRSSSYAQKVNDICPLLGLSPPQYKLAPVSALAPNMLSGYASFPSQPGVPEEIGEARNVYGKKNAKEEVAEGVWKFLLELAKKRNVEIEETGGSGFD</sequence>
<feature type="compositionally biased region" description="Polar residues" evidence="2">
    <location>
        <begin position="75"/>
        <end position="95"/>
    </location>
</feature>
<reference evidence="4" key="1">
    <citation type="submission" date="2023-03" db="EMBL/GenBank/DDBJ databases">
        <title>Complete genome of Cladonia borealis.</title>
        <authorList>
            <person name="Park H."/>
        </authorList>
    </citation>
    <scope>NUCLEOTIDE SEQUENCE</scope>
    <source>
        <strain evidence="4">ANT050790</strain>
    </source>
</reference>
<dbReference type="InterPro" id="IPR014720">
    <property type="entry name" value="dsRBD_dom"/>
</dbReference>
<dbReference type="AlphaFoldDB" id="A0AA39QTU9"/>
<feature type="region of interest" description="Disordered" evidence="2">
    <location>
        <begin position="1"/>
        <end position="55"/>
    </location>
</feature>
<gene>
    <name evidence="4" type="ORF">JMJ35_008508</name>
</gene>